<keyword evidence="1" id="KW-0812">Transmembrane</keyword>
<dbReference type="STRING" id="1073327.SAMN04488108_3329"/>
<feature type="transmembrane region" description="Helical" evidence="1">
    <location>
        <begin position="183"/>
        <end position="204"/>
    </location>
</feature>
<dbReference type="AlphaFoldDB" id="A0A1M7ZH93"/>
<dbReference type="RefSeq" id="WP_073572947.1">
    <property type="nucleotide sequence ID" value="NZ_FRXN01000005.1"/>
</dbReference>
<reference evidence="3" key="1">
    <citation type="submission" date="2016-12" db="EMBL/GenBank/DDBJ databases">
        <authorList>
            <person name="Varghese N."/>
            <person name="Submissions S."/>
        </authorList>
    </citation>
    <scope>NUCLEOTIDE SEQUENCE [LARGE SCALE GENOMIC DNA]</scope>
    <source>
        <strain evidence="3">DSM 25035</strain>
    </source>
</reference>
<keyword evidence="1" id="KW-1133">Transmembrane helix</keyword>
<feature type="transmembrane region" description="Helical" evidence="1">
    <location>
        <begin position="123"/>
        <end position="143"/>
    </location>
</feature>
<feature type="transmembrane region" description="Helical" evidence="1">
    <location>
        <begin position="285"/>
        <end position="304"/>
    </location>
</feature>
<gene>
    <name evidence="2" type="ORF">SAMN04488108_3329</name>
</gene>
<proteinExistence type="predicted"/>
<dbReference type="EMBL" id="FRXN01000005">
    <property type="protein sequence ID" value="SHO64258.1"/>
    <property type="molecule type" value="Genomic_DNA"/>
</dbReference>
<feature type="transmembrane region" description="Helical" evidence="1">
    <location>
        <begin position="48"/>
        <end position="66"/>
    </location>
</feature>
<evidence type="ECO:0000256" key="1">
    <source>
        <dbReference type="SAM" id="Phobius"/>
    </source>
</evidence>
<dbReference type="Proteomes" id="UP000184609">
    <property type="component" value="Unassembled WGS sequence"/>
</dbReference>
<feature type="transmembrane region" description="Helical" evidence="1">
    <location>
        <begin position="316"/>
        <end position="345"/>
    </location>
</feature>
<name>A0A1M7ZH93_9BACT</name>
<evidence type="ECO:0000313" key="3">
    <source>
        <dbReference type="Proteomes" id="UP000184609"/>
    </source>
</evidence>
<evidence type="ECO:0008006" key="4">
    <source>
        <dbReference type="Google" id="ProtNLM"/>
    </source>
</evidence>
<keyword evidence="1" id="KW-0472">Membrane</keyword>
<feature type="transmembrane region" description="Helical" evidence="1">
    <location>
        <begin position="95"/>
        <end position="117"/>
    </location>
</feature>
<dbReference type="OrthoDB" id="821690at2"/>
<organism evidence="2 3">
    <name type="scientific">Algoriphagus zhangzhouensis</name>
    <dbReference type="NCBI Taxonomy" id="1073327"/>
    <lineage>
        <taxon>Bacteria</taxon>
        <taxon>Pseudomonadati</taxon>
        <taxon>Bacteroidota</taxon>
        <taxon>Cytophagia</taxon>
        <taxon>Cytophagales</taxon>
        <taxon>Cyclobacteriaceae</taxon>
        <taxon>Algoriphagus</taxon>
    </lineage>
</organism>
<evidence type="ECO:0000313" key="2">
    <source>
        <dbReference type="EMBL" id="SHO64258.1"/>
    </source>
</evidence>
<keyword evidence="3" id="KW-1185">Reference proteome</keyword>
<accession>A0A1M7ZH93</accession>
<sequence length="353" mass="41956">MDKLFFKSFTIPFYRKTLGFWVLILVFGGVFMEIKQHILLAKFLFRHPLAFSILPLSFLGFSSFHLKSIKALLSQREYKIFHQTGLFKQQDRFQIWLKIILVNLAFFLFYFLFVSFYGVQENAWTLLFLLWFSVILGIGLNLWEINRAQEKPIPEIILKRPKVNWNLHRSSWLILELRQNRPLLFLLTKILSLALLNGFFVSFASGIYDIRWMQFGVLAVSFLQIPILMEKAEFELVKQSWFKSIPFRSIEKFSYHFLSIILVSFPELLFLIWKGVYPFKGFEFLSLPFLFLGNQLILLGIQYWKFGSSYLSNWLIASFFILFLSVIFGIPWFVICGLSIIFFFYQTRSPYHL</sequence>
<protein>
    <recommendedName>
        <fullName evidence="4">ABC-2 type transport system permease protein</fullName>
    </recommendedName>
</protein>
<feature type="transmembrane region" description="Helical" evidence="1">
    <location>
        <begin position="253"/>
        <end position="273"/>
    </location>
</feature>